<dbReference type="SUPFAM" id="SSF51445">
    <property type="entry name" value="(Trans)glycosidases"/>
    <property type="match status" value="1"/>
</dbReference>
<comment type="caution">
    <text evidence="7">The sequence shown here is derived from an EMBL/GenBank/DDBJ whole genome shotgun (WGS) entry which is preliminary data.</text>
</comment>
<evidence type="ECO:0000259" key="6">
    <source>
        <dbReference type="Pfam" id="PF00728"/>
    </source>
</evidence>
<evidence type="ECO:0000313" key="8">
    <source>
        <dbReference type="Proteomes" id="UP000024635"/>
    </source>
</evidence>
<feature type="chain" id="PRO_5001489244" description="beta-N-acetylhexosaminidase" evidence="5">
    <location>
        <begin position="24"/>
        <end position="541"/>
    </location>
</feature>
<dbReference type="Proteomes" id="UP000024635">
    <property type="component" value="Unassembled WGS sequence"/>
</dbReference>
<dbReference type="EC" id="3.2.1.52" evidence="3"/>
<dbReference type="PANTHER" id="PTHR21040:SF8">
    <property type="entry name" value="BCDNA.GH04120"/>
    <property type="match status" value="1"/>
</dbReference>
<dbReference type="Pfam" id="PF00728">
    <property type="entry name" value="Glyco_hydro_20"/>
    <property type="match status" value="1"/>
</dbReference>
<proteinExistence type="inferred from homology"/>
<comment type="similarity">
    <text evidence="2">Belongs to the glycosyl hydrolase 20 family.</text>
</comment>
<dbReference type="InterPro" id="IPR017853">
    <property type="entry name" value="GH"/>
</dbReference>
<reference evidence="8" key="1">
    <citation type="journal article" date="2015" name="Nat. Genet.">
        <title>The genome and transcriptome of the zoonotic hookworm Ancylostoma ceylanicum identify infection-specific gene families.</title>
        <authorList>
            <person name="Schwarz E.M."/>
            <person name="Hu Y."/>
            <person name="Antoshechkin I."/>
            <person name="Miller M.M."/>
            <person name="Sternberg P.W."/>
            <person name="Aroian R.V."/>
        </authorList>
    </citation>
    <scope>NUCLEOTIDE SEQUENCE</scope>
    <source>
        <strain evidence="8">HY135</strain>
    </source>
</reference>
<evidence type="ECO:0000256" key="4">
    <source>
        <dbReference type="ARBA" id="ARBA00022801"/>
    </source>
</evidence>
<dbReference type="GO" id="GO:0004563">
    <property type="term" value="F:beta-N-acetylhexosaminidase activity"/>
    <property type="evidence" value="ECO:0007669"/>
    <property type="project" value="UniProtKB-EC"/>
</dbReference>
<keyword evidence="8" id="KW-1185">Reference proteome</keyword>
<sequence>MCMMLHVASVLLVLSSIFLTVRCHLAHREVIVHLDLKGAPPRPAYFKQLLTLFDELGADGVLIEWEDMFPYEGALGKIKNGNAYSQSDALDILQHAESLGLSVIPLVQTIGHLEWILKTKEFSNLRENASYPMVACIGDPLALDLILDSVNQVLTLHSKIKVPYIHIGADELFQMGQCESDKKILPVKYSNSTKRLVFDFVNTIASHINQQYPKTKVLMWFDELKNTDHTLIKEYELDRLVTPVVWKYTADLDKDLPKTMWEELALSFPSVWGGSAFKGADGPNRFWNRIKPYVQNNKQWYLQALKHAELFSNFHGFILTGWQRYDHFASLCELLPVSMASLAINIKLVRNFALTDVDAEIILRALKCAADTTINQLIAGEAKCHFPGYKVRDSIWDFMVVKHHYDNASWIHNRESAYLQPSQMHLNASNPFYVDAIGNSYRKYLDRLDKIVDRLRTSMNDIFFKDVFVEFMTDYVNPFYDDLKSRAGTRDGCDACAAADGGGARRNVDELSWLLGQQEGGKRYLGVTSRAEHEFDIHFAP</sequence>
<feature type="domain" description="Glycoside hydrolase family 20 catalytic" evidence="6">
    <location>
        <begin position="79"/>
        <end position="235"/>
    </location>
</feature>
<dbReference type="PANTHER" id="PTHR21040">
    <property type="entry name" value="BCDNA.GH04120"/>
    <property type="match status" value="1"/>
</dbReference>
<dbReference type="STRING" id="53326.A0A016UEP6"/>
<accession>A0A016UEP6</accession>
<keyword evidence="5" id="KW-0732">Signal</keyword>
<name>A0A016UEP6_9BILA</name>
<protein>
    <recommendedName>
        <fullName evidence="3">beta-N-acetylhexosaminidase</fullName>
        <ecNumber evidence="3">3.2.1.52</ecNumber>
    </recommendedName>
</protein>
<dbReference type="AlphaFoldDB" id="A0A016UEP6"/>
<keyword evidence="4" id="KW-0378">Hydrolase</keyword>
<dbReference type="Gene3D" id="3.20.20.80">
    <property type="entry name" value="Glycosidases"/>
    <property type="match status" value="1"/>
</dbReference>
<dbReference type="OrthoDB" id="10023921at2759"/>
<evidence type="ECO:0000256" key="5">
    <source>
        <dbReference type="SAM" id="SignalP"/>
    </source>
</evidence>
<gene>
    <name evidence="7" type="primary">Acey_s0045.g1239</name>
    <name evidence="7" type="synonym">Acey-hex-5</name>
    <name evidence="7" type="ORF">Y032_0045g1239</name>
</gene>
<comment type="catalytic activity">
    <reaction evidence="1">
        <text>Hydrolysis of terminal non-reducing N-acetyl-D-hexosamine residues in N-acetyl-beta-D-hexosaminides.</text>
        <dbReference type="EC" id="3.2.1.52"/>
    </reaction>
</comment>
<dbReference type="InterPro" id="IPR015883">
    <property type="entry name" value="Glyco_hydro_20_cat"/>
</dbReference>
<evidence type="ECO:0000256" key="3">
    <source>
        <dbReference type="ARBA" id="ARBA00012663"/>
    </source>
</evidence>
<evidence type="ECO:0000256" key="1">
    <source>
        <dbReference type="ARBA" id="ARBA00001231"/>
    </source>
</evidence>
<dbReference type="CDD" id="cd06565">
    <property type="entry name" value="GH20_GcnA-like"/>
    <property type="match status" value="1"/>
</dbReference>
<evidence type="ECO:0000313" key="7">
    <source>
        <dbReference type="EMBL" id="EYC13053.1"/>
    </source>
</evidence>
<dbReference type="InterPro" id="IPR038901">
    <property type="entry name" value="HEXDC-like"/>
</dbReference>
<feature type="signal peptide" evidence="5">
    <location>
        <begin position="1"/>
        <end position="23"/>
    </location>
</feature>
<dbReference type="EMBL" id="JARK01001381">
    <property type="protein sequence ID" value="EYC13053.1"/>
    <property type="molecule type" value="Genomic_DNA"/>
</dbReference>
<dbReference type="GO" id="GO:0005975">
    <property type="term" value="P:carbohydrate metabolic process"/>
    <property type="evidence" value="ECO:0007669"/>
    <property type="project" value="InterPro"/>
</dbReference>
<organism evidence="7 8">
    <name type="scientific">Ancylostoma ceylanicum</name>
    <dbReference type="NCBI Taxonomy" id="53326"/>
    <lineage>
        <taxon>Eukaryota</taxon>
        <taxon>Metazoa</taxon>
        <taxon>Ecdysozoa</taxon>
        <taxon>Nematoda</taxon>
        <taxon>Chromadorea</taxon>
        <taxon>Rhabditida</taxon>
        <taxon>Rhabditina</taxon>
        <taxon>Rhabditomorpha</taxon>
        <taxon>Strongyloidea</taxon>
        <taxon>Ancylostomatidae</taxon>
        <taxon>Ancylostomatinae</taxon>
        <taxon>Ancylostoma</taxon>
    </lineage>
</organism>
<evidence type="ECO:0000256" key="2">
    <source>
        <dbReference type="ARBA" id="ARBA00006285"/>
    </source>
</evidence>